<organism evidence="1 2">
    <name type="scientific">Acinetobacter junii</name>
    <dbReference type="NCBI Taxonomy" id="40215"/>
    <lineage>
        <taxon>Bacteria</taxon>
        <taxon>Pseudomonadati</taxon>
        <taxon>Pseudomonadota</taxon>
        <taxon>Gammaproteobacteria</taxon>
        <taxon>Moraxellales</taxon>
        <taxon>Moraxellaceae</taxon>
        <taxon>Acinetobacter</taxon>
    </lineage>
</organism>
<dbReference type="AlphaFoldDB" id="A0A365PMH9"/>
<reference evidence="1 2" key="1">
    <citation type="submission" date="2018-04" db="EMBL/GenBank/DDBJ databases">
        <title>Acinetobacter junii Genome sequencing and assembly.</title>
        <authorList>
            <person name="Su J."/>
            <person name="Rensing C."/>
            <person name="Mazhar H.S."/>
        </authorList>
    </citation>
    <scope>NUCLEOTIDE SEQUENCE [LARGE SCALE GENOMIC DNA]</scope>
    <source>
        <strain evidence="1 2">SC22</strain>
    </source>
</reference>
<proteinExistence type="predicted"/>
<protein>
    <submittedName>
        <fullName evidence="1">Uncharacterized protein</fullName>
    </submittedName>
</protein>
<name>A0A365PMH9_ACIJU</name>
<dbReference type="EMBL" id="QEWH01000007">
    <property type="protein sequence ID" value="RBA49949.1"/>
    <property type="molecule type" value="Genomic_DNA"/>
</dbReference>
<comment type="caution">
    <text evidence="1">The sequence shown here is derived from an EMBL/GenBank/DDBJ whole genome shotgun (WGS) entry which is preliminary data.</text>
</comment>
<accession>A0A365PMH9</accession>
<sequence length="70" mass="8120">MDDSFESPNAKYIHEIYSDKNELEMLEADFVNIADSIDNWLEGNEKIDPDICRYMGMLFLSLANELEPES</sequence>
<gene>
    <name evidence="1" type="ORF">DC346_01330</name>
</gene>
<dbReference type="Proteomes" id="UP000253688">
    <property type="component" value="Unassembled WGS sequence"/>
</dbReference>
<evidence type="ECO:0000313" key="1">
    <source>
        <dbReference type="EMBL" id="RBA49949.1"/>
    </source>
</evidence>
<evidence type="ECO:0000313" key="2">
    <source>
        <dbReference type="Proteomes" id="UP000253688"/>
    </source>
</evidence>
<dbReference type="RefSeq" id="WP_005086682.1">
    <property type="nucleotide sequence ID" value="NZ_BKYB01000108.1"/>
</dbReference>